<name>A0AA96IXU8_9CAUD</name>
<organism evidence="1 2">
    <name type="scientific">Bacillus phage DZ1</name>
    <dbReference type="NCBI Taxonomy" id="3075862"/>
    <lineage>
        <taxon>Viruses</taxon>
        <taxon>Duplodnaviria</taxon>
        <taxon>Heunggongvirae</taxon>
        <taxon>Uroviricota</taxon>
        <taxon>Caudoviricetes</taxon>
        <taxon>Ehrlichviridae</taxon>
        <taxon>Dazunavirus</taxon>
        <taxon>Dazunavirus DZ1</taxon>
    </lineage>
</organism>
<evidence type="ECO:0000313" key="2">
    <source>
        <dbReference type="Proteomes" id="UP001304814"/>
    </source>
</evidence>
<accession>A0AA96IXU8</accession>
<keyword evidence="2" id="KW-1185">Reference proteome</keyword>
<proteinExistence type="predicted"/>
<dbReference type="Proteomes" id="UP001304814">
    <property type="component" value="Segment"/>
</dbReference>
<protein>
    <submittedName>
        <fullName evidence="1">Uncharacterized protein</fullName>
    </submittedName>
</protein>
<sequence length="50" mass="5572">MELINITEIPLSVFGERVEPQGTIEVTDKKLIADLKKNGFEEVKDKGGKN</sequence>
<reference evidence="1 2" key="1">
    <citation type="submission" date="2023-07" db="EMBL/GenBank/DDBJ databases">
        <title>Isolation and characterization of Bacillus cereus bacteriophage DZ1 and its application in foods.</title>
        <authorList>
            <person name="Huang Z."/>
            <person name="Ding Y."/>
            <person name="Wu Q."/>
        </authorList>
    </citation>
    <scope>NUCLEOTIDE SEQUENCE [LARGE SCALE GENOMIC DNA]</scope>
</reference>
<evidence type="ECO:0000313" key="1">
    <source>
        <dbReference type="EMBL" id="WNL49501.1"/>
    </source>
</evidence>
<dbReference type="EMBL" id="OR338916">
    <property type="protein sequence ID" value="WNL49501.1"/>
    <property type="molecule type" value="Genomic_DNA"/>
</dbReference>